<dbReference type="InterPro" id="IPR005151">
    <property type="entry name" value="Tail-specific_protease"/>
</dbReference>
<dbReference type="PANTHER" id="PTHR32060">
    <property type="entry name" value="TAIL-SPECIFIC PROTEASE"/>
    <property type="match status" value="1"/>
</dbReference>
<dbReference type="GO" id="GO:0006508">
    <property type="term" value="P:proteolysis"/>
    <property type="evidence" value="ECO:0007669"/>
    <property type="project" value="InterPro"/>
</dbReference>
<dbReference type="GO" id="GO:0004175">
    <property type="term" value="F:endopeptidase activity"/>
    <property type="evidence" value="ECO:0007669"/>
    <property type="project" value="TreeGrafter"/>
</dbReference>
<organism evidence="2">
    <name type="scientific">Klosneuvirus KNV1</name>
    <dbReference type="NCBI Taxonomy" id="1977640"/>
    <lineage>
        <taxon>Viruses</taxon>
        <taxon>Varidnaviria</taxon>
        <taxon>Bamfordvirae</taxon>
        <taxon>Nucleocytoviricota</taxon>
        <taxon>Megaviricetes</taxon>
        <taxon>Imitervirales</taxon>
        <taxon>Mimiviridae</taxon>
        <taxon>Klosneuvirinae</taxon>
        <taxon>Klosneuvirus</taxon>
    </lineage>
</organism>
<dbReference type="PANTHER" id="PTHR32060:SF30">
    <property type="entry name" value="CARBOXY-TERMINAL PROCESSING PROTEASE CTPA"/>
    <property type="match status" value="1"/>
</dbReference>
<reference evidence="2" key="1">
    <citation type="journal article" date="2017" name="Science">
        <title>Giant viruses with an expanded complement of translation system components.</title>
        <authorList>
            <person name="Schulz F."/>
            <person name="Yutin N."/>
            <person name="Ivanova N.N."/>
            <person name="Ortega D.R."/>
            <person name="Lee T.K."/>
            <person name="Vierheilig J."/>
            <person name="Daims H."/>
            <person name="Horn M."/>
            <person name="Wagner M."/>
            <person name="Jensen G.J."/>
            <person name="Kyrpides N.C."/>
            <person name="Koonin E.V."/>
            <person name="Woyke T."/>
        </authorList>
    </citation>
    <scope>NUCLEOTIDE SEQUENCE</scope>
    <source>
        <strain evidence="2">KNV1</strain>
    </source>
</reference>
<accession>A0A1V0SJG8</accession>
<sequence length="302" mass="35259">MTNEYHKIINKVYNIIKKEGIPYYLDKWKKPLIPENFESYEDFLYFLYKYVQSYHTHSFVYSISKTEKYNKQNISQNNERQMPAFKYDERTKIGTITYYQFINDYNNEKKTMNDYKKLIKLVQATYQSWNQKGLNGLIIDLRKHTGGNMWPAVESLQDILGDTSLLSFTNVKSKFSDKKWINIQNGKIMKKDDKLVTAKIKFDNPIAVIVSQNTASSGEFITGIFYGRNNVKIFGDKTNKTAGFFSVNKTIKINDDLIFNLTNKLCTTVDGTFHVDEVIYVDKTTNSPIGDAKDWIMNNRID</sequence>
<dbReference type="GO" id="GO:0007165">
    <property type="term" value="P:signal transduction"/>
    <property type="evidence" value="ECO:0007669"/>
    <property type="project" value="TreeGrafter"/>
</dbReference>
<dbReference type="InterPro" id="IPR029045">
    <property type="entry name" value="ClpP/crotonase-like_dom_sf"/>
</dbReference>
<name>A0A1V0SJG8_9VIRU</name>
<protein>
    <submittedName>
        <fullName evidence="2">Peptidase family S41</fullName>
    </submittedName>
</protein>
<gene>
    <name evidence="2" type="ORF">Klosneuvirus_2_237</name>
</gene>
<dbReference type="Pfam" id="PF03572">
    <property type="entry name" value="Peptidase_S41"/>
    <property type="match status" value="1"/>
</dbReference>
<evidence type="ECO:0000313" key="2">
    <source>
        <dbReference type="EMBL" id="ARF11801.1"/>
    </source>
</evidence>
<dbReference type="SUPFAM" id="SSF52096">
    <property type="entry name" value="ClpP/crotonase"/>
    <property type="match status" value="1"/>
</dbReference>
<dbReference type="EMBL" id="KY684109">
    <property type="protein sequence ID" value="ARF11801.1"/>
    <property type="molecule type" value="Genomic_DNA"/>
</dbReference>
<feature type="domain" description="Tail specific protease" evidence="1">
    <location>
        <begin position="92"/>
        <end position="273"/>
    </location>
</feature>
<dbReference type="Gene3D" id="3.90.226.10">
    <property type="entry name" value="2-enoyl-CoA Hydratase, Chain A, domain 1"/>
    <property type="match status" value="1"/>
</dbReference>
<dbReference type="GO" id="GO:0008236">
    <property type="term" value="F:serine-type peptidase activity"/>
    <property type="evidence" value="ECO:0007669"/>
    <property type="project" value="InterPro"/>
</dbReference>
<proteinExistence type="predicted"/>
<evidence type="ECO:0000259" key="1">
    <source>
        <dbReference type="Pfam" id="PF03572"/>
    </source>
</evidence>